<sequence length="86" mass="9173">MKTILLSALTVSLLAACSTTPRWDKRFGEAVRESTQAQALPPTVPEAALPALDGTSAEHAMQRYHDASKQPPPVTNVFNIGVGTDQ</sequence>
<evidence type="ECO:0000313" key="1">
    <source>
        <dbReference type="EMBL" id="TIC85249.1"/>
    </source>
</evidence>
<keyword evidence="2" id="KW-1185">Reference proteome</keyword>
<reference evidence="1 2" key="1">
    <citation type="submission" date="2019-04" db="EMBL/GenBank/DDBJ databases">
        <title>Crenobacter sp. nov.</title>
        <authorList>
            <person name="Shi S."/>
        </authorList>
    </citation>
    <scope>NUCLEOTIDE SEQUENCE [LARGE SCALE GENOMIC DNA]</scope>
    <source>
        <strain evidence="1 2">GY 70310</strain>
    </source>
</reference>
<proteinExistence type="predicted"/>
<evidence type="ECO:0000313" key="2">
    <source>
        <dbReference type="Proteomes" id="UP000308891"/>
    </source>
</evidence>
<dbReference type="AlphaFoldDB" id="A0A4T0V195"/>
<comment type="caution">
    <text evidence="1">The sequence shown here is derived from an EMBL/GenBank/DDBJ whole genome shotgun (WGS) entry which is preliminary data.</text>
</comment>
<dbReference type="OrthoDB" id="8537668at2"/>
<organism evidence="1 2">
    <name type="scientific">Crenobacter intestini</name>
    <dbReference type="NCBI Taxonomy" id="2563443"/>
    <lineage>
        <taxon>Bacteria</taxon>
        <taxon>Pseudomonadati</taxon>
        <taxon>Pseudomonadota</taxon>
        <taxon>Betaproteobacteria</taxon>
        <taxon>Neisseriales</taxon>
        <taxon>Neisseriaceae</taxon>
        <taxon>Crenobacter</taxon>
    </lineage>
</organism>
<gene>
    <name evidence="1" type="ORF">E5K04_04425</name>
</gene>
<dbReference type="EMBL" id="STGJ01000003">
    <property type="protein sequence ID" value="TIC85249.1"/>
    <property type="molecule type" value="Genomic_DNA"/>
</dbReference>
<protein>
    <recommendedName>
        <fullName evidence="3">Pilus assembly protein</fullName>
    </recommendedName>
</protein>
<dbReference type="RefSeq" id="WP_136551697.1">
    <property type="nucleotide sequence ID" value="NZ_STGJ01000003.1"/>
</dbReference>
<accession>A0A4T0V195</accession>
<name>A0A4T0V195_9NEIS</name>
<dbReference type="Proteomes" id="UP000308891">
    <property type="component" value="Unassembled WGS sequence"/>
</dbReference>
<dbReference type="PROSITE" id="PS51257">
    <property type="entry name" value="PROKAR_LIPOPROTEIN"/>
    <property type="match status" value="1"/>
</dbReference>
<evidence type="ECO:0008006" key="3">
    <source>
        <dbReference type="Google" id="ProtNLM"/>
    </source>
</evidence>